<dbReference type="OrthoDB" id="3347347at2759"/>
<proteinExistence type="predicted"/>
<dbReference type="Proteomes" id="UP000320762">
    <property type="component" value="Unassembled WGS sequence"/>
</dbReference>
<dbReference type="EMBL" id="VDMD01000052">
    <property type="protein sequence ID" value="TRM57120.1"/>
    <property type="molecule type" value="Genomic_DNA"/>
</dbReference>
<sequence length="303" mass="34277">MPKNLIHVVLVSRLWNELATPLLWRRATLVAIWKLLPDDCRIFIDTGREGAQLYLSHVRTLALENLSHPSQSHDLIVAFGPMIGALCIRSQIRWHDDPGMQYFHIFAAHAATRCSPASLVDLYLEWSTVTPHALRVDHLRSFAAHTRLVRIYYVHVSSVTELEDEGMGELALWWPAIEELRIMGRDVSRTGCSLRALERFAMHCPRLRALALPLAGRDVPDVEGDAPESEADGDGTRTRPRCALRWITVCGERAPSPDRVAAYLHSLFPSLVSVRDYAGDQTWEKEWKAVTRYLPRPVKGVHG</sequence>
<evidence type="ECO:0000313" key="2">
    <source>
        <dbReference type="Proteomes" id="UP000320762"/>
    </source>
</evidence>
<dbReference type="AlphaFoldDB" id="A0A550BX53"/>
<reference evidence="1 2" key="1">
    <citation type="journal article" date="2019" name="New Phytol.">
        <title>Comparative genomics reveals unique wood-decay strategies and fruiting body development in the Schizophyllaceae.</title>
        <authorList>
            <person name="Almasi E."/>
            <person name="Sahu N."/>
            <person name="Krizsan K."/>
            <person name="Balint B."/>
            <person name="Kovacs G.M."/>
            <person name="Kiss B."/>
            <person name="Cseklye J."/>
            <person name="Drula E."/>
            <person name="Henrissat B."/>
            <person name="Nagy I."/>
            <person name="Chovatia M."/>
            <person name="Adam C."/>
            <person name="LaButti K."/>
            <person name="Lipzen A."/>
            <person name="Riley R."/>
            <person name="Grigoriev I.V."/>
            <person name="Nagy L.G."/>
        </authorList>
    </citation>
    <scope>NUCLEOTIDE SEQUENCE [LARGE SCALE GENOMIC DNA]</scope>
    <source>
        <strain evidence="1 2">NL-1724</strain>
    </source>
</reference>
<organism evidence="1 2">
    <name type="scientific">Schizophyllum amplum</name>
    <dbReference type="NCBI Taxonomy" id="97359"/>
    <lineage>
        <taxon>Eukaryota</taxon>
        <taxon>Fungi</taxon>
        <taxon>Dikarya</taxon>
        <taxon>Basidiomycota</taxon>
        <taxon>Agaricomycotina</taxon>
        <taxon>Agaricomycetes</taxon>
        <taxon>Agaricomycetidae</taxon>
        <taxon>Agaricales</taxon>
        <taxon>Schizophyllaceae</taxon>
        <taxon>Schizophyllum</taxon>
    </lineage>
</organism>
<evidence type="ECO:0000313" key="1">
    <source>
        <dbReference type="EMBL" id="TRM57120.1"/>
    </source>
</evidence>
<protein>
    <recommendedName>
        <fullName evidence="3">F-box domain-containing protein</fullName>
    </recommendedName>
</protein>
<evidence type="ECO:0008006" key="3">
    <source>
        <dbReference type="Google" id="ProtNLM"/>
    </source>
</evidence>
<name>A0A550BX53_9AGAR</name>
<gene>
    <name evidence="1" type="ORF">BD626DRAFT_515930</name>
</gene>
<comment type="caution">
    <text evidence="1">The sequence shown here is derived from an EMBL/GenBank/DDBJ whole genome shotgun (WGS) entry which is preliminary data.</text>
</comment>
<keyword evidence="2" id="KW-1185">Reference proteome</keyword>
<accession>A0A550BX53</accession>